<keyword evidence="8" id="KW-1185">Reference proteome</keyword>
<comment type="catalytic activity">
    <reaction evidence="5">
        <text>biotin + L-lysyl-[protein] + ATP = N(6)-biotinyl-L-lysyl-[protein] + AMP + diphosphate + H(+)</text>
        <dbReference type="Rhea" id="RHEA:11756"/>
        <dbReference type="Rhea" id="RHEA-COMP:9752"/>
        <dbReference type="Rhea" id="RHEA-COMP:10505"/>
        <dbReference type="ChEBI" id="CHEBI:15378"/>
        <dbReference type="ChEBI" id="CHEBI:29969"/>
        <dbReference type="ChEBI" id="CHEBI:30616"/>
        <dbReference type="ChEBI" id="CHEBI:33019"/>
        <dbReference type="ChEBI" id="CHEBI:57586"/>
        <dbReference type="ChEBI" id="CHEBI:83144"/>
        <dbReference type="ChEBI" id="CHEBI:456215"/>
        <dbReference type="EC" id="6.3.4.15"/>
    </reaction>
</comment>
<dbReference type="SUPFAM" id="SSF50037">
    <property type="entry name" value="C-terminal domain of transcriptional repressors"/>
    <property type="match status" value="1"/>
</dbReference>
<evidence type="ECO:0000259" key="6">
    <source>
        <dbReference type="PROSITE" id="PS51733"/>
    </source>
</evidence>
<gene>
    <name evidence="5" type="primary">birA</name>
    <name evidence="7" type="ORF">SAMN04488053_101606</name>
</gene>
<dbReference type="RefSeq" id="WP_090840431.1">
    <property type="nucleotide sequence ID" value="NZ_FNIL01000001.1"/>
</dbReference>
<dbReference type="GO" id="GO:0009249">
    <property type="term" value="P:protein lipoylation"/>
    <property type="evidence" value="ECO:0007669"/>
    <property type="project" value="UniProtKB-ARBA"/>
</dbReference>
<keyword evidence="5" id="KW-0678">Repressor</keyword>
<dbReference type="NCBIfam" id="TIGR00121">
    <property type="entry name" value="birA_ligase"/>
    <property type="match status" value="1"/>
</dbReference>
<dbReference type="GO" id="GO:0003677">
    <property type="term" value="F:DNA binding"/>
    <property type="evidence" value="ECO:0007669"/>
    <property type="project" value="UniProtKB-UniRule"/>
</dbReference>
<dbReference type="InterPro" id="IPR013196">
    <property type="entry name" value="HTH_11"/>
</dbReference>
<keyword evidence="5" id="KW-0238">DNA-binding</keyword>
<dbReference type="PANTHER" id="PTHR12835">
    <property type="entry name" value="BIOTIN PROTEIN LIGASE"/>
    <property type="match status" value="1"/>
</dbReference>
<keyword evidence="1 5" id="KW-0436">Ligase</keyword>
<dbReference type="Pfam" id="PF08279">
    <property type="entry name" value="HTH_11"/>
    <property type="match status" value="1"/>
</dbReference>
<dbReference type="Gene3D" id="2.30.30.100">
    <property type="match status" value="1"/>
</dbReference>
<dbReference type="CDD" id="cd16442">
    <property type="entry name" value="BPL"/>
    <property type="match status" value="1"/>
</dbReference>
<name>A0A1H0AU52_9BACI</name>
<dbReference type="PANTHER" id="PTHR12835:SF5">
    <property type="entry name" value="BIOTIN--PROTEIN LIGASE"/>
    <property type="match status" value="1"/>
</dbReference>
<keyword evidence="2 5" id="KW-0547">Nucleotide-binding</keyword>
<protein>
    <recommendedName>
        <fullName evidence="5">Bifunctional ligase/repressor BirA</fullName>
    </recommendedName>
    <alternativeName>
        <fullName evidence="5">Biotin--[acetyl-CoA-carboxylase] ligase</fullName>
        <ecNumber evidence="5">6.3.4.15</ecNumber>
    </alternativeName>
    <alternativeName>
        <fullName evidence="5">Biotin--protein ligase</fullName>
    </alternativeName>
    <alternativeName>
        <fullName evidence="5">Biotin-[acetyl-CoA carboxylase] synthetase</fullName>
    </alternativeName>
</protein>
<dbReference type="EMBL" id="FNIL01000001">
    <property type="protein sequence ID" value="SDN36593.1"/>
    <property type="molecule type" value="Genomic_DNA"/>
</dbReference>
<evidence type="ECO:0000256" key="5">
    <source>
        <dbReference type="HAMAP-Rule" id="MF_00978"/>
    </source>
</evidence>
<feature type="binding site" evidence="5">
    <location>
        <position position="184"/>
    </location>
    <ligand>
        <name>biotin</name>
        <dbReference type="ChEBI" id="CHEBI:57586"/>
    </ligand>
</feature>
<dbReference type="GO" id="GO:0016740">
    <property type="term" value="F:transferase activity"/>
    <property type="evidence" value="ECO:0007669"/>
    <property type="project" value="UniProtKB-ARBA"/>
</dbReference>
<dbReference type="SUPFAM" id="SSF55681">
    <property type="entry name" value="Class II aaRS and biotin synthetases"/>
    <property type="match status" value="1"/>
</dbReference>
<evidence type="ECO:0000313" key="8">
    <source>
        <dbReference type="Proteomes" id="UP000198778"/>
    </source>
</evidence>
<proteinExistence type="inferred from homology"/>
<feature type="domain" description="BPL/LPL catalytic" evidence="6">
    <location>
        <begin position="71"/>
        <end position="255"/>
    </location>
</feature>
<dbReference type="InterPro" id="IPR036388">
    <property type="entry name" value="WH-like_DNA-bd_sf"/>
</dbReference>
<dbReference type="STRING" id="745820.SAMN04488053_101606"/>
<accession>A0A1H0AU52</accession>
<dbReference type="PROSITE" id="PS51733">
    <property type="entry name" value="BPL_LPL_CATALYTIC"/>
    <property type="match status" value="1"/>
</dbReference>
<dbReference type="Pfam" id="PF02237">
    <property type="entry name" value="BPL_C"/>
    <property type="match status" value="1"/>
</dbReference>
<evidence type="ECO:0000256" key="1">
    <source>
        <dbReference type="ARBA" id="ARBA00022598"/>
    </source>
</evidence>
<dbReference type="SUPFAM" id="SSF46785">
    <property type="entry name" value="Winged helix' DNA-binding domain"/>
    <property type="match status" value="1"/>
</dbReference>
<dbReference type="Gene3D" id="3.30.930.10">
    <property type="entry name" value="Bira Bifunctional Protein, Domain 2"/>
    <property type="match status" value="1"/>
</dbReference>
<feature type="binding site" evidence="5">
    <location>
        <begin position="118"/>
        <end position="120"/>
    </location>
    <ligand>
        <name>biotin</name>
        <dbReference type="ChEBI" id="CHEBI:57586"/>
    </ligand>
</feature>
<dbReference type="GO" id="GO:0006355">
    <property type="term" value="P:regulation of DNA-templated transcription"/>
    <property type="evidence" value="ECO:0007669"/>
    <property type="project" value="UniProtKB-UniRule"/>
</dbReference>
<feature type="DNA-binding region" description="H-T-H motif" evidence="5">
    <location>
        <begin position="19"/>
        <end position="38"/>
    </location>
</feature>
<keyword evidence="5" id="KW-0805">Transcription regulation</keyword>
<dbReference type="GO" id="GO:0005524">
    <property type="term" value="F:ATP binding"/>
    <property type="evidence" value="ECO:0007669"/>
    <property type="project" value="UniProtKB-UniRule"/>
</dbReference>
<feature type="binding site" evidence="5">
    <location>
        <position position="114"/>
    </location>
    <ligand>
        <name>biotin</name>
        <dbReference type="ChEBI" id="CHEBI:57586"/>
    </ligand>
</feature>
<dbReference type="GO" id="GO:0005737">
    <property type="term" value="C:cytoplasm"/>
    <property type="evidence" value="ECO:0007669"/>
    <property type="project" value="TreeGrafter"/>
</dbReference>
<comment type="caution">
    <text evidence="5">Lacks conserved residue(s) required for the propagation of feature annotation.</text>
</comment>
<evidence type="ECO:0000256" key="2">
    <source>
        <dbReference type="ARBA" id="ARBA00022741"/>
    </source>
</evidence>
<dbReference type="InterPro" id="IPR030855">
    <property type="entry name" value="Bifunct_BirA"/>
</dbReference>
<dbReference type="AlphaFoldDB" id="A0A1H0AU52"/>
<keyword evidence="3 5" id="KW-0067">ATP-binding</keyword>
<dbReference type="InterPro" id="IPR045864">
    <property type="entry name" value="aa-tRNA-synth_II/BPL/LPL"/>
</dbReference>
<keyword evidence="5" id="KW-0804">Transcription</keyword>
<sequence length="319" mass="35235">MKSELLTLLMEAAPNYISGQAICEKLNCSRTAVWKQIAQLKEEGYEIKAVRNKGYLLAHSSVPFSGHAVKAKLNCRILPYQIIFSSSLPSTQTKALRLATDGAEEGTVVIADQQTGGRGRLGRAWSTARGTGLAMSLLLKPDIPIHQAPQITLVAAVSIIKVLRKIGFDAKIKWPNDILIDNRKVCGILTEMQADPDRIQTIILGIGLNVNEQEFPEAIRNSAVSLSLINKEELSRTDIAAGLLNEFETDYQLFLQKSFSAFKSRWEEYSATLNRNVSVLHNNQMIYGQAVSISNEGVLKIVDESGKEHNIYSGDIEIH</sequence>
<organism evidence="7 8">
    <name type="scientific">Alkalicoccus daliensis</name>
    <dbReference type="NCBI Taxonomy" id="745820"/>
    <lineage>
        <taxon>Bacteria</taxon>
        <taxon>Bacillati</taxon>
        <taxon>Bacillota</taxon>
        <taxon>Bacilli</taxon>
        <taxon>Bacillales</taxon>
        <taxon>Bacillaceae</taxon>
        <taxon>Alkalicoccus</taxon>
    </lineage>
</organism>
<dbReference type="EC" id="6.3.4.15" evidence="5"/>
<dbReference type="InterPro" id="IPR003142">
    <property type="entry name" value="BPL_C"/>
</dbReference>
<dbReference type="OrthoDB" id="9807064at2"/>
<evidence type="ECO:0000256" key="4">
    <source>
        <dbReference type="ARBA" id="ARBA00023267"/>
    </source>
</evidence>
<keyword evidence="4 5" id="KW-0092">Biotin</keyword>
<dbReference type="GO" id="GO:0004077">
    <property type="term" value="F:biotin--[biotin carboxyl-carrier protein] ligase activity"/>
    <property type="evidence" value="ECO:0007669"/>
    <property type="project" value="UniProtKB-UniRule"/>
</dbReference>
<reference evidence="8" key="1">
    <citation type="submission" date="2016-10" db="EMBL/GenBank/DDBJ databases">
        <authorList>
            <person name="Varghese N."/>
            <person name="Submissions S."/>
        </authorList>
    </citation>
    <scope>NUCLEOTIDE SEQUENCE [LARGE SCALE GENOMIC DNA]</scope>
    <source>
        <strain evidence="8">CGMCC 1.10369</strain>
    </source>
</reference>
<dbReference type="InterPro" id="IPR036390">
    <property type="entry name" value="WH_DNA-bd_sf"/>
</dbReference>
<dbReference type="InterPro" id="IPR008988">
    <property type="entry name" value="Transcriptional_repressor_C"/>
</dbReference>
<dbReference type="Gene3D" id="1.10.10.10">
    <property type="entry name" value="Winged helix-like DNA-binding domain superfamily/Winged helix DNA-binding domain"/>
    <property type="match status" value="1"/>
</dbReference>
<comment type="similarity">
    <text evidence="5">Belongs to the biotin--protein ligase family.</text>
</comment>
<comment type="function">
    <text evidence="5">Acts both as a biotin--[acetyl-CoA-carboxylase] ligase and a repressor.</text>
</comment>
<dbReference type="Pfam" id="PF03099">
    <property type="entry name" value="BPL_LplA_LipB"/>
    <property type="match status" value="1"/>
</dbReference>
<dbReference type="HAMAP" id="MF_00978">
    <property type="entry name" value="Bifunct_BirA"/>
    <property type="match status" value="1"/>
</dbReference>
<dbReference type="InterPro" id="IPR004408">
    <property type="entry name" value="Biotin_CoA_COase_ligase"/>
</dbReference>
<dbReference type="Proteomes" id="UP000198778">
    <property type="component" value="Unassembled WGS sequence"/>
</dbReference>
<evidence type="ECO:0000256" key="3">
    <source>
        <dbReference type="ARBA" id="ARBA00022840"/>
    </source>
</evidence>
<evidence type="ECO:0000313" key="7">
    <source>
        <dbReference type="EMBL" id="SDN36593.1"/>
    </source>
</evidence>
<dbReference type="InterPro" id="IPR004143">
    <property type="entry name" value="BPL_LPL_catalytic"/>
</dbReference>